<keyword evidence="5 6" id="KW-0472">Membrane</keyword>
<evidence type="ECO:0000313" key="7">
    <source>
        <dbReference type="EMBL" id="GAG02673.1"/>
    </source>
</evidence>
<dbReference type="GO" id="GO:0015628">
    <property type="term" value="P:protein secretion by the type II secretion system"/>
    <property type="evidence" value="ECO:0007669"/>
    <property type="project" value="InterPro"/>
</dbReference>
<keyword evidence="2" id="KW-0488">Methylation</keyword>
<protein>
    <recommendedName>
        <fullName evidence="8">Type II secretion system protein GspG C-terminal domain-containing protein</fullName>
    </recommendedName>
</protein>
<keyword evidence="3 6" id="KW-0812">Transmembrane</keyword>
<dbReference type="Pfam" id="PF07963">
    <property type="entry name" value="N_methyl"/>
    <property type="match status" value="1"/>
</dbReference>
<evidence type="ECO:0000256" key="3">
    <source>
        <dbReference type="ARBA" id="ARBA00022692"/>
    </source>
</evidence>
<dbReference type="PANTHER" id="PTHR30093">
    <property type="entry name" value="GENERAL SECRETION PATHWAY PROTEIN G"/>
    <property type="match status" value="1"/>
</dbReference>
<dbReference type="AlphaFoldDB" id="X0UQV3"/>
<accession>X0UQV3</accession>
<dbReference type="GO" id="GO:0016020">
    <property type="term" value="C:membrane"/>
    <property type="evidence" value="ECO:0007669"/>
    <property type="project" value="UniProtKB-SubCell"/>
</dbReference>
<reference evidence="7" key="1">
    <citation type="journal article" date="2014" name="Front. Microbiol.">
        <title>High frequency of phylogenetically diverse reductive dehalogenase-homologous genes in deep subseafloor sedimentary metagenomes.</title>
        <authorList>
            <person name="Kawai M."/>
            <person name="Futagami T."/>
            <person name="Toyoda A."/>
            <person name="Takaki Y."/>
            <person name="Nishi S."/>
            <person name="Hori S."/>
            <person name="Arai W."/>
            <person name="Tsubouchi T."/>
            <person name="Morono Y."/>
            <person name="Uchiyama I."/>
            <person name="Ito T."/>
            <person name="Fujiyama A."/>
            <person name="Inagaki F."/>
            <person name="Takami H."/>
        </authorList>
    </citation>
    <scope>NUCLEOTIDE SEQUENCE</scope>
    <source>
        <strain evidence="7">Expedition CK06-06</strain>
    </source>
</reference>
<dbReference type="GO" id="GO:0015627">
    <property type="term" value="C:type II protein secretion system complex"/>
    <property type="evidence" value="ECO:0007669"/>
    <property type="project" value="InterPro"/>
</dbReference>
<dbReference type="InterPro" id="IPR045584">
    <property type="entry name" value="Pilin-like"/>
</dbReference>
<dbReference type="InterPro" id="IPR012902">
    <property type="entry name" value="N_methyl_site"/>
</dbReference>
<gene>
    <name evidence="7" type="ORF">S01H1_40016</name>
</gene>
<name>X0UQV3_9ZZZZ</name>
<dbReference type="NCBIfam" id="TIGR02532">
    <property type="entry name" value="IV_pilin_GFxxxE"/>
    <property type="match status" value="1"/>
</dbReference>
<dbReference type="InterPro" id="IPR000983">
    <property type="entry name" value="Bac_GSPG_pilin"/>
</dbReference>
<dbReference type="Gene3D" id="3.30.700.10">
    <property type="entry name" value="Glycoprotein, Type 4 Pilin"/>
    <property type="match status" value="1"/>
</dbReference>
<evidence type="ECO:0008006" key="8">
    <source>
        <dbReference type="Google" id="ProtNLM"/>
    </source>
</evidence>
<keyword evidence="4 6" id="KW-1133">Transmembrane helix</keyword>
<evidence type="ECO:0000256" key="2">
    <source>
        <dbReference type="ARBA" id="ARBA00022481"/>
    </source>
</evidence>
<evidence type="ECO:0000256" key="6">
    <source>
        <dbReference type="SAM" id="Phobius"/>
    </source>
</evidence>
<dbReference type="PRINTS" id="PR00813">
    <property type="entry name" value="BCTERIALGSPG"/>
</dbReference>
<feature type="transmembrane region" description="Helical" evidence="6">
    <location>
        <begin position="6"/>
        <end position="30"/>
    </location>
</feature>
<comment type="caution">
    <text evidence="7">The sequence shown here is derived from an EMBL/GenBank/DDBJ whole genome shotgun (WGS) entry which is preliminary data.</text>
</comment>
<sequence>MKKEKAFTLVEVILVVTILGILAALVMPTFQGHIAKTRESAAKDNLRAIRSQIELYKLQHKGTPPGYVNGSAGPVALMQLQFTGTTTETGAASPSTVPSEPYLYGPYVKRLPENSFNKLSNIVYVPEATDFSAAVDGTSSGW</sequence>
<evidence type="ECO:0000256" key="5">
    <source>
        <dbReference type="ARBA" id="ARBA00023136"/>
    </source>
</evidence>
<feature type="non-terminal residue" evidence="7">
    <location>
        <position position="142"/>
    </location>
</feature>
<evidence type="ECO:0000256" key="4">
    <source>
        <dbReference type="ARBA" id="ARBA00022989"/>
    </source>
</evidence>
<proteinExistence type="predicted"/>
<dbReference type="EMBL" id="BARS01025309">
    <property type="protein sequence ID" value="GAG02673.1"/>
    <property type="molecule type" value="Genomic_DNA"/>
</dbReference>
<evidence type="ECO:0000256" key="1">
    <source>
        <dbReference type="ARBA" id="ARBA00004167"/>
    </source>
</evidence>
<dbReference type="SUPFAM" id="SSF54523">
    <property type="entry name" value="Pili subunits"/>
    <property type="match status" value="1"/>
</dbReference>
<organism evidence="7">
    <name type="scientific">marine sediment metagenome</name>
    <dbReference type="NCBI Taxonomy" id="412755"/>
    <lineage>
        <taxon>unclassified sequences</taxon>
        <taxon>metagenomes</taxon>
        <taxon>ecological metagenomes</taxon>
    </lineage>
</organism>
<dbReference type="PANTHER" id="PTHR30093:SF44">
    <property type="entry name" value="TYPE II SECRETION SYSTEM CORE PROTEIN G"/>
    <property type="match status" value="1"/>
</dbReference>
<comment type="subcellular location">
    <subcellularLocation>
        <location evidence="1">Membrane</location>
        <topology evidence="1">Single-pass membrane protein</topology>
    </subcellularLocation>
</comment>